<feature type="region of interest" description="Disordered" evidence="5">
    <location>
        <begin position="27"/>
        <end position="53"/>
    </location>
</feature>
<dbReference type="SUPFAM" id="SSF53706">
    <property type="entry name" value="Formate dehydrogenase/DMSO reductase, domains 1-3"/>
    <property type="match status" value="1"/>
</dbReference>
<evidence type="ECO:0000256" key="5">
    <source>
        <dbReference type="SAM" id="MobiDB-lite"/>
    </source>
</evidence>
<dbReference type="Gene3D" id="2.20.25.90">
    <property type="entry name" value="ADC-like domains"/>
    <property type="match status" value="1"/>
</dbReference>
<dbReference type="GO" id="GO:0046872">
    <property type="term" value="F:metal ion binding"/>
    <property type="evidence" value="ECO:0007669"/>
    <property type="project" value="UniProtKB-KW"/>
</dbReference>
<keyword evidence="1" id="KW-0004">4Fe-4S</keyword>
<reference evidence="7" key="1">
    <citation type="submission" date="2024-05" db="EMBL/GenBank/DDBJ databases">
        <authorList>
            <person name="Yu L."/>
        </authorList>
    </citation>
    <scope>NUCLEOTIDE SEQUENCE</scope>
    <source>
        <strain evidence="7">G08B096</strain>
    </source>
</reference>
<proteinExistence type="predicted"/>
<evidence type="ECO:0000256" key="3">
    <source>
        <dbReference type="ARBA" id="ARBA00023004"/>
    </source>
</evidence>
<dbReference type="InterPro" id="IPR009010">
    <property type="entry name" value="Asp_de-COase-like_dom_sf"/>
</dbReference>
<feature type="domain" description="4Fe-4S Mo/W bis-MGD-type" evidence="6">
    <location>
        <begin position="2"/>
        <end position="76"/>
    </location>
</feature>
<keyword evidence="3" id="KW-0408">Iron</keyword>
<evidence type="ECO:0000256" key="4">
    <source>
        <dbReference type="ARBA" id="ARBA00023014"/>
    </source>
</evidence>
<protein>
    <submittedName>
        <fullName evidence="7">Molybdopterin oxidoreductase family protein</fullName>
    </submittedName>
</protein>
<dbReference type="InterPro" id="IPR006963">
    <property type="entry name" value="Mopterin_OxRdtase_4Fe-4S_dom"/>
</dbReference>
<dbReference type="GO" id="GO:0022904">
    <property type="term" value="P:respiratory electron transport chain"/>
    <property type="evidence" value="ECO:0007669"/>
    <property type="project" value="TreeGrafter"/>
</dbReference>
<dbReference type="AlphaFoldDB" id="A0AAU7WA86"/>
<dbReference type="GO" id="GO:0051539">
    <property type="term" value="F:4 iron, 4 sulfur cluster binding"/>
    <property type="evidence" value="ECO:0007669"/>
    <property type="project" value="UniProtKB-KW"/>
</dbReference>
<name>A0AAU7WA86_9MICO</name>
<dbReference type="GO" id="GO:0043546">
    <property type="term" value="F:molybdopterin cofactor binding"/>
    <property type="evidence" value="ECO:0007669"/>
    <property type="project" value="InterPro"/>
</dbReference>
<dbReference type="GO" id="GO:0003954">
    <property type="term" value="F:NADH dehydrogenase activity"/>
    <property type="evidence" value="ECO:0007669"/>
    <property type="project" value="TreeGrafter"/>
</dbReference>
<dbReference type="Pfam" id="PF00384">
    <property type="entry name" value="Molybdopterin"/>
    <property type="match status" value="1"/>
</dbReference>
<dbReference type="SUPFAM" id="SSF50692">
    <property type="entry name" value="ADC-like"/>
    <property type="match status" value="1"/>
</dbReference>
<dbReference type="PANTHER" id="PTHR43105:SF10">
    <property type="entry name" value="NADH-QUINONE OXIDOREDUCTASE SUBUNIT G"/>
    <property type="match status" value="1"/>
</dbReference>
<dbReference type="Gene3D" id="3.40.50.740">
    <property type="match status" value="1"/>
</dbReference>
<dbReference type="RefSeq" id="WP_350349654.1">
    <property type="nucleotide sequence ID" value="NZ_CP158374.1"/>
</dbReference>
<dbReference type="Gene3D" id="3.40.228.10">
    <property type="entry name" value="Dimethylsulfoxide Reductase, domain 2"/>
    <property type="match status" value="1"/>
</dbReference>
<evidence type="ECO:0000313" key="7">
    <source>
        <dbReference type="EMBL" id="XBX83653.1"/>
    </source>
</evidence>
<dbReference type="GO" id="GO:0016020">
    <property type="term" value="C:membrane"/>
    <property type="evidence" value="ECO:0007669"/>
    <property type="project" value="TreeGrafter"/>
</dbReference>
<dbReference type="SMART" id="SM00926">
    <property type="entry name" value="Molybdop_Fe4S4"/>
    <property type="match status" value="1"/>
</dbReference>
<sequence length="722" mass="75914">MAPATDTHCPYCALQCAMTLTPVAEGAAPAGETPVTSRDDSPEASVAPVQVAGRDFPTNRGGLCKKGWTSAELLRRGGRLTAPLLRGADGELRETTWEVALDAVADGIRRTRERHGADAVGVFGGGGLTNEKAYQLGKFARVAIGTSRIDYDGRFCMSSAAAAGTRAFGVDRGLPFPLTDLDDADTILLLGTNVAETMPPFVGHLAGAQAAGGLIVVDPRRTPTARLTEDGRGLHVQPAPGTDLVLLLGLAHVVLTEGLADEGYLAARTTGLDALRRTIAAWWPSRVQAKTGVPAATVRALARRLAAGGRTFILTGRGVEQHVDGTDTATAAINLALLLGLPGRPGSGYGTLTGQGNGQGGREHGQKCDQLPGYRKIIDPAARAHVARVWGVPASSIPGPGVPAVELLQSLGRAGGVRTLLVHGSNVVVSAPNAGAVRRGLAELDLLVVADFFLSETAGLADIVLPVCQWAEEEGTMTSLEGRVLRRRRALQPPDGVRDELWILQQLADRLDAPSTWPVDPREVFDELRRASAGGIADYSGIDDALLDAGEAAYWPYPRGSSGTPRLFADRFHHDDGRARLVPVTPRASSPERPARGAGPDRLTLVTGRLLEHYQSGAQTRRVPELADAQPVARLSLHPATAASLGVGDGERVEVSSARGTAHATVALSRDIRPDTAFLPFHFPGDETANLVTSDAVDPVSAMPEFKTAAVRVRRLDPQEAG</sequence>
<evidence type="ECO:0000259" key="6">
    <source>
        <dbReference type="SMART" id="SM00926"/>
    </source>
</evidence>
<keyword evidence="4" id="KW-0411">Iron-sulfur</keyword>
<evidence type="ECO:0000256" key="2">
    <source>
        <dbReference type="ARBA" id="ARBA00022723"/>
    </source>
</evidence>
<dbReference type="EMBL" id="CP158374">
    <property type="protein sequence ID" value="XBX83653.1"/>
    <property type="molecule type" value="Genomic_DNA"/>
</dbReference>
<dbReference type="Pfam" id="PF01568">
    <property type="entry name" value="Molydop_binding"/>
    <property type="match status" value="1"/>
</dbReference>
<dbReference type="PANTHER" id="PTHR43105">
    <property type="entry name" value="RESPIRATORY NITRATE REDUCTASE"/>
    <property type="match status" value="1"/>
</dbReference>
<dbReference type="Pfam" id="PF04879">
    <property type="entry name" value="Molybdop_Fe4S4"/>
    <property type="match status" value="1"/>
</dbReference>
<keyword evidence="2" id="KW-0479">Metal-binding</keyword>
<dbReference type="InterPro" id="IPR050123">
    <property type="entry name" value="Prok_molybdopt-oxidoreductase"/>
</dbReference>
<organism evidence="7">
    <name type="scientific">Agromyces sp. G08B096</name>
    <dbReference type="NCBI Taxonomy" id="3156399"/>
    <lineage>
        <taxon>Bacteria</taxon>
        <taxon>Bacillati</taxon>
        <taxon>Actinomycetota</taxon>
        <taxon>Actinomycetes</taxon>
        <taxon>Micrococcales</taxon>
        <taxon>Microbacteriaceae</taxon>
        <taxon>Agromyces</taxon>
    </lineage>
</organism>
<dbReference type="InterPro" id="IPR006656">
    <property type="entry name" value="Mopterin_OxRdtase"/>
</dbReference>
<dbReference type="Gene3D" id="2.40.40.20">
    <property type="match status" value="1"/>
</dbReference>
<accession>A0AAU7WA86</accession>
<evidence type="ECO:0000256" key="1">
    <source>
        <dbReference type="ARBA" id="ARBA00022485"/>
    </source>
</evidence>
<dbReference type="CDD" id="cd00508">
    <property type="entry name" value="MopB_CT_Fdh-Nap-like"/>
    <property type="match status" value="1"/>
</dbReference>
<dbReference type="InterPro" id="IPR006657">
    <property type="entry name" value="MoPterin_dinucl-bd_dom"/>
</dbReference>
<gene>
    <name evidence="7" type="ORF">ABIQ69_07040</name>
</gene>